<name>Q6Z8F1_ORYSJ</name>
<accession>Q6Z8F1</accession>
<feature type="region of interest" description="Disordered" evidence="1">
    <location>
        <begin position="125"/>
        <end position="144"/>
    </location>
</feature>
<dbReference type="AlphaFoldDB" id="Q6Z8F1"/>
<sequence>MLAGPPPSCGRLPAPGPRHSTAVHAPCRPRLQEMLARCYPSHGQRCSHTSAAPRAPHRAFRGGSTARAAWPRSTWHPSVPALPRPPRACHWSRMPPTIQAHGGPAPCLPISEMLSEDDSLPAHCRVRRSRPGDGGDARRTGRARRGGRATWLILPVVICLSQRLSHACASMN</sequence>
<proteinExistence type="predicted"/>
<protein>
    <submittedName>
        <fullName evidence="2">Uncharacterized protein</fullName>
    </submittedName>
</protein>
<feature type="compositionally biased region" description="Basic and acidic residues" evidence="1">
    <location>
        <begin position="130"/>
        <end position="139"/>
    </location>
</feature>
<evidence type="ECO:0000313" key="2">
    <source>
        <dbReference type="EMBL" id="BAD07868.1"/>
    </source>
</evidence>
<evidence type="ECO:0000313" key="3">
    <source>
        <dbReference type="Proteomes" id="UP000000763"/>
    </source>
</evidence>
<feature type="region of interest" description="Disordered" evidence="1">
    <location>
        <begin position="1"/>
        <end position="21"/>
    </location>
</feature>
<reference evidence="3" key="1">
    <citation type="journal article" date="2005" name="Nature">
        <title>The map-based sequence of the rice genome.</title>
        <authorList>
            <consortium name="International rice genome sequencing project (IRGSP)"/>
            <person name="Matsumoto T."/>
            <person name="Wu J."/>
            <person name="Kanamori H."/>
            <person name="Katayose Y."/>
            <person name="Fujisawa M."/>
            <person name="Namiki N."/>
            <person name="Mizuno H."/>
            <person name="Yamamoto K."/>
            <person name="Antonio B.A."/>
            <person name="Baba T."/>
            <person name="Sakata K."/>
            <person name="Nagamura Y."/>
            <person name="Aoki H."/>
            <person name="Arikawa K."/>
            <person name="Arita K."/>
            <person name="Bito T."/>
            <person name="Chiden Y."/>
            <person name="Fujitsuka N."/>
            <person name="Fukunaka R."/>
            <person name="Hamada M."/>
            <person name="Harada C."/>
            <person name="Hayashi A."/>
            <person name="Hijishita S."/>
            <person name="Honda M."/>
            <person name="Hosokawa S."/>
            <person name="Ichikawa Y."/>
            <person name="Idonuma A."/>
            <person name="Iijima M."/>
            <person name="Ikeda M."/>
            <person name="Ikeno M."/>
            <person name="Ito K."/>
            <person name="Ito S."/>
            <person name="Ito T."/>
            <person name="Ito Y."/>
            <person name="Ito Y."/>
            <person name="Iwabuchi A."/>
            <person name="Kamiya K."/>
            <person name="Karasawa W."/>
            <person name="Kurita K."/>
            <person name="Katagiri S."/>
            <person name="Kikuta A."/>
            <person name="Kobayashi H."/>
            <person name="Kobayashi N."/>
            <person name="Machita K."/>
            <person name="Maehara T."/>
            <person name="Masukawa M."/>
            <person name="Mizubayashi T."/>
            <person name="Mukai Y."/>
            <person name="Nagasaki H."/>
            <person name="Nagata Y."/>
            <person name="Naito S."/>
            <person name="Nakashima M."/>
            <person name="Nakama Y."/>
            <person name="Nakamichi Y."/>
            <person name="Nakamura M."/>
            <person name="Meguro A."/>
            <person name="Negishi M."/>
            <person name="Ohta I."/>
            <person name="Ohta T."/>
            <person name="Okamoto M."/>
            <person name="Ono N."/>
            <person name="Saji S."/>
            <person name="Sakaguchi M."/>
            <person name="Sakai K."/>
            <person name="Shibata M."/>
            <person name="Shimokawa T."/>
            <person name="Song J."/>
            <person name="Takazaki Y."/>
            <person name="Terasawa K."/>
            <person name="Tsugane M."/>
            <person name="Tsuji K."/>
            <person name="Ueda S."/>
            <person name="Waki K."/>
            <person name="Yamagata H."/>
            <person name="Yamamoto M."/>
            <person name="Yamamoto S."/>
            <person name="Yamane H."/>
            <person name="Yoshiki S."/>
            <person name="Yoshihara R."/>
            <person name="Yukawa K."/>
            <person name="Zhong H."/>
            <person name="Yano M."/>
            <person name="Yuan Q."/>
            <person name="Ouyang S."/>
            <person name="Liu J."/>
            <person name="Jones K.M."/>
            <person name="Gansberger K."/>
            <person name="Moffat K."/>
            <person name="Hill J."/>
            <person name="Bera J."/>
            <person name="Fadrosh D."/>
            <person name="Jin S."/>
            <person name="Johri S."/>
            <person name="Kim M."/>
            <person name="Overton L."/>
            <person name="Reardon M."/>
            <person name="Tsitrin T."/>
            <person name="Vuong H."/>
            <person name="Weaver B."/>
            <person name="Ciecko A."/>
            <person name="Tallon L."/>
            <person name="Jackson J."/>
            <person name="Pai G."/>
            <person name="Aken S.V."/>
            <person name="Utterback T."/>
            <person name="Reidmuller S."/>
            <person name="Feldblyum T."/>
            <person name="Hsiao J."/>
            <person name="Zismann V."/>
            <person name="Iobst S."/>
            <person name="de Vazeille A.R."/>
            <person name="Buell C.R."/>
            <person name="Ying K."/>
            <person name="Li Y."/>
            <person name="Lu T."/>
            <person name="Huang Y."/>
            <person name="Zhao Q."/>
            <person name="Feng Q."/>
            <person name="Zhang L."/>
            <person name="Zhu J."/>
            <person name="Weng Q."/>
            <person name="Mu J."/>
            <person name="Lu Y."/>
            <person name="Fan D."/>
            <person name="Liu Y."/>
            <person name="Guan J."/>
            <person name="Zhang Y."/>
            <person name="Yu S."/>
            <person name="Liu X."/>
            <person name="Zhang Y."/>
            <person name="Hong G."/>
            <person name="Han B."/>
            <person name="Choisne N."/>
            <person name="Demange N."/>
            <person name="Orjeda G."/>
            <person name="Samain S."/>
            <person name="Cattolico L."/>
            <person name="Pelletier E."/>
            <person name="Couloux A."/>
            <person name="Segurens B."/>
            <person name="Wincker P."/>
            <person name="D'Hont A."/>
            <person name="Scarpelli C."/>
            <person name="Weissenbach J."/>
            <person name="Salanoubat M."/>
            <person name="Quetier F."/>
            <person name="Yu Y."/>
            <person name="Kim H.R."/>
            <person name="Rambo T."/>
            <person name="Currie J."/>
            <person name="Collura K."/>
            <person name="Luo M."/>
            <person name="Yang T."/>
            <person name="Ammiraju J.S.S."/>
            <person name="Engler F."/>
            <person name="Soderlund C."/>
            <person name="Wing R.A."/>
            <person name="Palmer L.E."/>
            <person name="de la Bastide M."/>
            <person name="Spiegel L."/>
            <person name="Nascimento L."/>
            <person name="Zutavern T."/>
            <person name="O'Shaughnessy A."/>
            <person name="Dike S."/>
            <person name="Dedhia N."/>
            <person name="Preston R."/>
            <person name="Balija V."/>
            <person name="McCombie W.R."/>
            <person name="Chow T."/>
            <person name="Chen H."/>
            <person name="Chung M."/>
            <person name="Chen C."/>
            <person name="Shaw J."/>
            <person name="Wu H."/>
            <person name="Hsiao K."/>
            <person name="Chao Y."/>
            <person name="Chu M."/>
            <person name="Cheng C."/>
            <person name="Hour A."/>
            <person name="Lee P."/>
            <person name="Lin S."/>
            <person name="Lin Y."/>
            <person name="Liou J."/>
            <person name="Liu S."/>
            <person name="Hsing Y."/>
            <person name="Raghuvanshi S."/>
            <person name="Mohanty A."/>
            <person name="Bharti A.K."/>
            <person name="Gaur A."/>
            <person name="Gupta V."/>
            <person name="Kumar D."/>
            <person name="Ravi V."/>
            <person name="Vij S."/>
            <person name="Kapur A."/>
            <person name="Khurana P."/>
            <person name="Khurana P."/>
            <person name="Khurana J.P."/>
            <person name="Tyagi A.K."/>
            <person name="Gaikwad K."/>
            <person name="Singh A."/>
            <person name="Dalal V."/>
            <person name="Srivastava S."/>
            <person name="Dixit A."/>
            <person name="Pal A.K."/>
            <person name="Ghazi I.A."/>
            <person name="Yadav M."/>
            <person name="Pandit A."/>
            <person name="Bhargava A."/>
            <person name="Sureshbabu K."/>
            <person name="Batra K."/>
            <person name="Sharma T.R."/>
            <person name="Mohapatra T."/>
            <person name="Singh N.K."/>
            <person name="Messing J."/>
            <person name="Nelson A.B."/>
            <person name="Fuks G."/>
            <person name="Kavchok S."/>
            <person name="Keizer G."/>
            <person name="Linton E."/>
            <person name="Llaca V."/>
            <person name="Song R."/>
            <person name="Tanyolac B."/>
            <person name="Young S."/>
            <person name="Ho-Il K."/>
            <person name="Hahn J.H."/>
            <person name="Sangsakoo G."/>
            <person name="Vanavichit A."/>
            <person name="de Mattos Luiz.A.T."/>
            <person name="Zimmer P.D."/>
            <person name="Malone G."/>
            <person name="Dellagostin O."/>
            <person name="de Oliveira A.C."/>
            <person name="Bevan M."/>
            <person name="Bancroft I."/>
            <person name="Minx P."/>
            <person name="Cordum H."/>
            <person name="Wilson R."/>
            <person name="Cheng Z."/>
            <person name="Jin W."/>
            <person name="Jiang J."/>
            <person name="Leong S.A."/>
            <person name="Iwama H."/>
            <person name="Gojobori T."/>
            <person name="Itoh T."/>
            <person name="Niimura Y."/>
            <person name="Fujii Y."/>
            <person name="Habara T."/>
            <person name="Sakai H."/>
            <person name="Sato Y."/>
            <person name="Wilson G."/>
            <person name="Kumar K."/>
            <person name="McCouch S."/>
            <person name="Juretic N."/>
            <person name="Hoen D."/>
            <person name="Wright S."/>
            <person name="Bruskiewich R."/>
            <person name="Bureau T."/>
            <person name="Miyao A."/>
            <person name="Hirochika H."/>
            <person name="Nishikawa T."/>
            <person name="Kadowaki K."/>
            <person name="Sugiura M."/>
            <person name="Burr B."/>
            <person name="Sasaki T."/>
        </authorList>
    </citation>
    <scope>NUCLEOTIDE SEQUENCE [LARGE SCALE GENOMIC DNA]</scope>
    <source>
        <strain evidence="3">cv. Nipponbare</strain>
    </source>
</reference>
<dbReference type="Proteomes" id="UP000000763">
    <property type="component" value="Chromosome 2"/>
</dbReference>
<evidence type="ECO:0000256" key="1">
    <source>
        <dbReference type="SAM" id="MobiDB-lite"/>
    </source>
</evidence>
<reference evidence="3" key="2">
    <citation type="journal article" date="2008" name="Nucleic Acids Res.">
        <title>The rice annotation project database (RAP-DB): 2008 update.</title>
        <authorList>
            <consortium name="The rice annotation project (RAP)"/>
        </authorList>
    </citation>
    <scope>GENOME REANNOTATION</scope>
    <source>
        <strain evidence="3">cv. Nipponbare</strain>
    </source>
</reference>
<organism evidence="2 3">
    <name type="scientific">Oryza sativa subsp. japonica</name>
    <name type="common">Rice</name>
    <dbReference type="NCBI Taxonomy" id="39947"/>
    <lineage>
        <taxon>Eukaryota</taxon>
        <taxon>Viridiplantae</taxon>
        <taxon>Streptophyta</taxon>
        <taxon>Embryophyta</taxon>
        <taxon>Tracheophyta</taxon>
        <taxon>Spermatophyta</taxon>
        <taxon>Magnoliopsida</taxon>
        <taxon>Liliopsida</taxon>
        <taxon>Poales</taxon>
        <taxon>Poaceae</taxon>
        <taxon>BOP clade</taxon>
        <taxon>Oryzoideae</taxon>
        <taxon>Oryzeae</taxon>
        <taxon>Oryzinae</taxon>
        <taxon>Oryza</taxon>
        <taxon>Oryza sativa</taxon>
    </lineage>
</organism>
<dbReference type="EMBL" id="AP004778">
    <property type="protein sequence ID" value="BAD07868.1"/>
    <property type="molecule type" value="Genomic_DNA"/>
</dbReference>
<gene>
    <name evidence="2" type="primary">P0459B01.16</name>
</gene>